<name>A0ABV7YNU2_9ACTN</name>
<dbReference type="SUPFAM" id="SSF51621">
    <property type="entry name" value="Phosphoenolpyruvate/pyruvate domain"/>
    <property type="match status" value="1"/>
</dbReference>
<dbReference type="InterPro" id="IPR039556">
    <property type="entry name" value="ICL/PEPM"/>
</dbReference>
<dbReference type="EMBL" id="JBHRZH010000056">
    <property type="protein sequence ID" value="MFC3766534.1"/>
    <property type="molecule type" value="Genomic_DNA"/>
</dbReference>
<dbReference type="Gene3D" id="3.20.20.60">
    <property type="entry name" value="Phosphoenolpyruvate-binding domains"/>
    <property type="match status" value="1"/>
</dbReference>
<dbReference type="RefSeq" id="WP_205118016.1">
    <property type="nucleotide sequence ID" value="NZ_JAFBCM010000001.1"/>
</dbReference>
<dbReference type="CDD" id="cd00377">
    <property type="entry name" value="ICL_PEPM"/>
    <property type="match status" value="1"/>
</dbReference>
<dbReference type="GO" id="GO:0016829">
    <property type="term" value="F:lyase activity"/>
    <property type="evidence" value="ECO:0007669"/>
    <property type="project" value="UniProtKB-KW"/>
</dbReference>
<sequence length="271" mass="28433">MTTTADKVAQFRKLHEGPGAFVMPNPWDAGSAKVLAGLGYKALASSSGALAFTLGRVDGANLVTREQAIAHAKQIADATDLPVNGDLERGFGDSPDDAAETIRQAAAAGLAGASIEDATANPDKPIYDLEHAKDRIRAAAEAAKNAENGFVLTARAENFLYGISDLADTIARLQAYEEAGADVLYCPGVTDLDDIRAVCDAVGKPVNVLPLTPTLTVKAIEDAGAKRISLGTWFHNAALAGFLQAAQELKDNGTFEFFGNSRADVKPYLQS</sequence>
<keyword evidence="1" id="KW-0456">Lyase</keyword>
<comment type="caution">
    <text evidence="1">The sequence shown here is derived from an EMBL/GenBank/DDBJ whole genome shotgun (WGS) entry which is preliminary data.</text>
</comment>
<organism evidence="1 2">
    <name type="scientific">Tenggerimyces flavus</name>
    <dbReference type="NCBI Taxonomy" id="1708749"/>
    <lineage>
        <taxon>Bacteria</taxon>
        <taxon>Bacillati</taxon>
        <taxon>Actinomycetota</taxon>
        <taxon>Actinomycetes</taxon>
        <taxon>Propionibacteriales</taxon>
        <taxon>Nocardioidaceae</taxon>
        <taxon>Tenggerimyces</taxon>
    </lineage>
</organism>
<dbReference type="PANTHER" id="PTHR42905">
    <property type="entry name" value="PHOSPHOENOLPYRUVATE CARBOXYLASE"/>
    <property type="match status" value="1"/>
</dbReference>
<dbReference type="Gene3D" id="6.10.250.2750">
    <property type="match status" value="1"/>
</dbReference>
<dbReference type="Proteomes" id="UP001595699">
    <property type="component" value="Unassembled WGS sequence"/>
</dbReference>
<accession>A0ABV7YNU2</accession>
<dbReference type="InterPro" id="IPR015813">
    <property type="entry name" value="Pyrv/PenolPyrv_kinase-like_dom"/>
</dbReference>
<keyword evidence="2" id="KW-1185">Reference proteome</keyword>
<gene>
    <name evidence="1" type="ORF">ACFOUW_37300</name>
</gene>
<proteinExistence type="predicted"/>
<evidence type="ECO:0000313" key="2">
    <source>
        <dbReference type="Proteomes" id="UP001595699"/>
    </source>
</evidence>
<protein>
    <submittedName>
        <fullName evidence="1">Isocitrate lyase/phosphoenolpyruvate mutase family protein</fullName>
    </submittedName>
</protein>
<dbReference type="InterPro" id="IPR040442">
    <property type="entry name" value="Pyrv_kinase-like_dom_sf"/>
</dbReference>
<dbReference type="Pfam" id="PF13714">
    <property type="entry name" value="PEP_mutase"/>
    <property type="match status" value="1"/>
</dbReference>
<evidence type="ECO:0000313" key="1">
    <source>
        <dbReference type="EMBL" id="MFC3766534.1"/>
    </source>
</evidence>
<dbReference type="PANTHER" id="PTHR42905:SF16">
    <property type="entry name" value="CARBOXYPHOSPHONOENOLPYRUVATE PHOSPHONOMUTASE-LIKE PROTEIN (AFU_ORTHOLOGUE AFUA_5G07230)"/>
    <property type="match status" value="1"/>
</dbReference>
<reference evidence="2" key="1">
    <citation type="journal article" date="2019" name="Int. J. Syst. Evol. Microbiol.">
        <title>The Global Catalogue of Microorganisms (GCM) 10K type strain sequencing project: providing services to taxonomists for standard genome sequencing and annotation.</title>
        <authorList>
            <consortium name="The Broad Institute Genomics Platform"/>
            <consortium name="The Broad Institute Genome Sequencing Center for Infectious Disease"/>
            <person name="Wu L."/>
            <person name="Ma J."/>
        </authorList>
    </citation>
    <scope>NUCLEOTIDE SEQUENCE [LARGE SCALE GENOMIC DNA]</scope>
    <source>
        <strain evidence="2">CGMCC 4.7241</strain>
    </source>
</reference>